<evidence type="ECO:0000259" key="2">
    <source>
        <dbReference type="Pfam" id="PF20151"/>
    </source>
</evidence>
<reference evidence="4" key="2">
    <citation type="submission" date="2015-01" db="EMBL/GenBank/DDBJ databases">
        <title>Evolutionary Origins and Diversification of the Mycorrhizal Mutualists.</title>
        <authorList>
            <consortium name="DOE Joint Genome Institute"/>
            <consortium name="Mycorrhizal Genomics Consortium"/>
            <person name="Kohler A."/>
            <person name="Kuo A."/>
            <person name="Nagy L.G."/>
            <person name="Floudas D."/>
            <person name="Copeland A."/>
            <person name="Barry K.W."/>
            <person name="Cichocki N."/>
            <person name="Veneault-Fourrey C."/>
            <person name="LaButti K."/>
            <person name="Lindquist E.A."/>
            <person name="Lipzen A."/>
            <person name="Lundell T."/>
            <person name="Morin E."/>
            <person name="Murat C."/>
            <person name="Riley R."/>
            <person name="Ohm R."/>
            <person name="Sun H."/>
            <person name="Tunlid A."/>
            <person name="Henrissat B."/>
            <person name="Grigoriev I.V."/>
            <person name="Hibbett D.S."/>
            <person name="Martin F."/>
        </authorList>
    </citation>
    <scope>NUCLEOTIDE SEQUENCE [LARGE SCALE GENOMIC DNA]</scope>
    <source>
        <strain evidence="4">Foug A</strain>
    </source>
</reference>
<keyword evidence="1" id="KW-1133">Transmembrane helix</keyword>
<evidence type="ECO:0000313" key="3">
    <source>
        <dbReference type="EMBL" id="KIM57325.1"/>
    </source>
</evidence>
<keyword evidence="1" id="KW-0812">Transmembrane</keyword>
<reference evidence="3 4" key="1">
    <citation type="submission" date="2014-04" db="EMBL/GenBank/DDBJ databases">
        <authorList>
            <consortium name="DOE Joint Genome Institute"/>
            <person name="Kuo A."/>
            <person name="Kohler A."/>
            <person name="Nagy L.G."/>
            <person name="Floudas D."/>
            <person name="Copeland A."/>
            <person name="Barry K.W."/>
            <person name="Cichocki N."/>
            <person name="Veneault-Fourrey C."/>
            <person name="LaButti K."/>
            <person name="Lindquist E.A."/>
            <person name="Lipzen A."/>
            <person name="Lundell T."/>
            <person name="Morin E."/>
            <person name="Murat C."/>
            <person name="Sun H."/>
            <person name="Tunlid A."/>
            <person name="Henrissat B."/>
            <person name="Grigoriev I.V."/>
            <person name="Hibbett D.S."/>
            <person name="Martin F."/>
            <person name="Nordberg H.P."/>
            <person name="Cantor M.N."/>
            <person name="Hua S.X."/>
        </authorList>
    </citation>
    <scope>NUCLEOTIDE SEQUENCE [LARGE SCALE GENOMIC DNA]</scope>
    <source>
        <strain evidence="3 4">Foug A</strain>
    </source>
</reference>
<feature type="transmembrane region" description="Helical" evidence="1">
    <location>
        <begin position="185"/>
        <end position="205"/>
    </location>
</feature>
<organism evidence="3 4">
    <name type="scientific">Scleroderma citrinum Foug A</name>
    <dbReference type="NCBI Taxonomy" id="1036808"/>
    <lineage>
        <taxon>Eukaryota</taxon>
        <taxon>Fungi</taxon>
        <taxon>Dikarya</taxon>
        <taxon>Basidiomycota</taxon>
        <taxon>Agaricomycotina</taxon>
        <taxon>Agaricomycetes</taxon>
        <taxon>Agaricomycetidae</taxon>
        <taxon>Boletales</taxon>
        <taxon>Sclerodermatineae</taxon>
        <taxon>Sclerodermataceae</taxon>
        <taxon>Scleroderma</taxon>
    </lineage>
</organism>
<proteinExistence type="predicted"/>
<feature type="transmembrane region" description="Helical" evidence="1">
    <location>
        <begin position="105"/>
        <end position="122"/>
    </location>
</feature>
<dbReference type="HOGENOM" id="CLU_035509_15_0_1"/>
<evidence type="ECO:0000313" key="4">
    <source>
        <dbReference type="Proteomes" id="UP000053989"/>
    </source>
</evidence>
<feature type="transmembrane region" description="Helical" evidence="1">
    <location>
        <begin position="129"/>
        <end position="148"/>
    </location>
</feature>
<sequence>MATANGSPIPVDQLPLNYRFLSTVQMDQEVHLAVSVVLLYEYFLTLDQEVNFIWKQSRKSSSILYICVRYFGTLYNLVATILMFLPQSIPVSNFALNLEPWAGPVIWWLAQGILQTRLYVLYHCSKKLLVFMVILFVGEVGCIMWMLISTNLLSRGTVSVLRVSFPGYGETDACVGGVSPVFAYIWIPCLVFEATLCLLAIYAGIKHSRGRSWWSTKTSRSRLIDALIQGNVIYFLSRLTPRFCGWQMLFSSEHHSQFWLVVVLSFRSERPIFSRTR</sequence>
<dbReference type="Pfam" id="PF20151">
    <property type="entry name" value="DUF6533"/>
    <property type="match status" value="1"/>
</dbReference>
<keyword evidence="4" id="KW-1185">Reference proteome</keyword>
<dbReference type="InParanoid" id="A0A0C3D9B7"/>
<feature type="domain" description="DUF6533" evidence="2">
    <location>
        <begin position="30"/>
        <end position="72"/>
    </location>
</feature>
<dbReference type="OrthoDB" id="3349377at2759"/>
<gene>
    <name evidence="3" type="ORF">SCLCIDRAFT_1140030</name>
</gene>
<dbReference type="EMBL" id="KN822102">
    <property type="protein sequence ID" value="KIM57325.1"/>
    <property type="molecule type" value="Genomic_DNA"/>
</dbReference>
<dbReference type="STRING" id="1036808.A0A0C3D9B7"/>
<evidence type="ECO:0000256" key="1">
    <source>
        <dbReference type="SAM" id="Phobius"/>
    </source>
</evidence>
<name>A0A0C3D9B7_9AGAM</name>
<feature type="transmembrane region" description="Helical" evidence="1">
    <location>
        <begin position="63"/>
        <end position="85"/>
    </location>
</feature>
<dbReference type="AlphaFoldDB" id="A0A0C3D9B7"/>
<dbReference type="Proteomes" id="UP000053989">
    <property type="component" value="Unassembled WGS sequence"/>
</dbReference>
<keyword evidence="1" id="KW-0472">Membrane</keyword>
<accession>A0A0C3D9B7</accession>
<dbReference type="InterPro" id="IPR045340">
    <property type="entry name" value="DUF6533"/>
</dbReference>
<protein>
    <recommendedName>
        <fullName evidence="2">DUF6533 domain-containing protein</fullName>
    </recommendedName>
</protein>